<evidence type="ECO:0000313" key="1">
    <source>
        <dbReference type="EMBL" id="KKL64641.1"/>
    </source>
</evidence>
<dbReference type="EMBL" id="LAZR01027780">
    <property type="protein sequence ID" value="KKL64641.1"/>
    <property type="molecule type" value="Genomic_DNA"/>
</dbReference>
<name>A0A0F9EEF6_9ZZZZ</name>
<feature type="non-terminal residue" evidence="1">
    <location>
        <position position="162"/>
    </location>
</feature>
<gene>
    <name evidence="1" type="ORF">LCGC14_2162940</name>
</gene>
<reference evidence="1" key="1">
    <citation type="journal article" date="2015" name="Nature">
        <title>Complex archaea that bridge the gap between prokaryotes and eukaryotes.</title>
        <authorList>
            <person name="Spang A."/>
            <person name="Saw J.H."/>
            <person name="Jorgensen S.L."/>
            <person name="Zaremba-Niedzwiedzka K."/>
            <person name="Martijn J."/>
            <person name="Lind A.E."/>
            <person name="van Eijk R."/>
            <person name="Schleper C."/>
            <person name="Guy L."/>
            <person name="Ettema T.J."/>
        </authorList>
    </citation>
    <scope>NUCLEOTIDE SEQUENCE</scope>
</reference>
<dbReference type="AlphaFoldDB" id="A0A0F9EEF6"/>
<sequence length="162" mass="18013">MTMASRSSETSRDCKVGAVRPSQLMFSYGVGAIVDLPYLSVLVMGLDDWQMNGEVSTLVSEDRLLRAVQYELGNQVARLVTPPAAADSVGYFDPFSPTNLVGVPVATFPRWMLCPRCQLLAPLDSTLFELDHKPVRPEQTRYVHKNCNKARRPTVVPARFLV</sequence>
<accession>A0A0F9EEF6</accession>
<organism evidence="1">
    <name type="scientific">marine sediment metagenome</name>
    <dbReference type="NCBI Taxonomy" id="412755"/>
    <lineage>
        <taxon>unclassified sequences</taxon>
        <taxon>metagenomes</taxon>
        <taxon>ecological metagenomes</taxon>
    </lineage>
</organism>
<protein>
    <submittedName>
        <fullName evidence="1">Uncharacterized protein</fullName>
    </submittedName>
</protein>
<comment type="caution">
    <text evidence="1">The sequence shown here is derived from an EMBL/GenBank/DDBJ whole genome shotgun (WGS) entry which is preliminary data.</text>
</comment>
<proteinExistence type="predicted"/>